<evidence type="ECO:0000313" key="9">
    <source>
        <dbReference type="Proteomes" id="UP000580797"/>
    </source>
</evidence>
<dbReference type="PANTHER" id="PTHR43860">
    <property type="entry name" value="BETAINE ALDEHYDE DEHYDROGENASE"/>
    <property type="match status" value="1"/>
</dbReference>
<dbReference type="PROSITE" id="PS00687">
    <property type="entry name" value="ALDEHYDE_DEHYDR_GLU"/>
    <property type="match status" value="1"/>
</dbReference>
<feature type="active site" evidence="5">
    <location>
        <position position="271"/>
    </location>
</feature>
<evidence type="ECO:0000259" key="7">
    <source>
        <dbReference type="Pfam" id="PF00171"/>
    </source>
</evidence>
<name>A0A7W8X0A2_9MICC</name>
<evidence type="ECO:0000256" key="4">
    <source>
        <dbReference type="ARBA" id="ARBA00037921"/>
    </source>
</evidence>
<dbReference type="SUPFAM" id="SSF53720">
    <property type="entry name" value="ALDH-like"/>
    <property type="match status" value="1"/>
</dbReference>
<protein>
    <submittedName>
        <fullName evidence="8">Betaine-aldehyde dehydrogenase</fullName>
        <ecNumber evidence="8">1.2.1.8</ecNumber>
    </submittedName>
</protein>
<evidence type="ECO:0000256" key="2">
    <source>
        <dbReference type="ARBA" id="ARBA00023002"/>
    </source>
</evidence>
<sequence length="516" mass="54185">MTLAGDSTATTFGKSPNEELLTTGKSIFIDGVFGPAADGATRVINCPANGQQVALVSEASSADSIRAIEAARKSFDSGVWSSVPSPDRGRFLLRVAARLGERKEEFAQAESLDSGKRIIESRIDMDDIIACFEYFGQLAGKEAGRLVDANDANVLSRVVYEPVGVAAMITPWNYPLLQAAWKIASALAAGCSFVLKPAELTPSTAVLMMDVLRELGLPNGVANLVTGSGASAGAVLSEHPDVDLVSFTGGLITGRKIAASAADTVKKVALELGGKNPNVIFADADFDAAVDNALNGAFVHSGQVCSAGARLLVEESIAEDFVNELVRRASQIVLGGPFDEHAETGPLISAQHLAKVDAYVQAGIAEGARVRCGGRAATEDDGAGLSQGHYYLPTVIDQVNSSMSVAQDEAFGPTVTVETFTTEDEAIAIANDTIYGLAGAVWTQDAGRAQRVAGRLRHGTIWINDYHPYLPQAEWGGFGQSGVGRELGPTGLGEYQEAKHIYQNLSPAVTGWFPAK</sequence>
<dbReference type="InterPro" id="IPR016160">
    <property type="entry name" value="Ald_DH_CS_CYS"/>
</dbReference>
<keyword evidence="2 6" id="KW-0560">Oxidoreductase</keyword>
<dbReference type="PROSITE" id="PS00070">
    <property type="entry name" value="ALDEHYDE_DEHYDR_CYS"/>
    <property type="match status" value="1"/>
</dbReference>
<comment type="pathway">
    <text evidence="4">Amine and polyamine biosynthesis; betaine biosynthesis via choline pathway; betaine from betaine aldehyde: step 1/1.</text>
</comment>
<dbReference type="EMBL" id="JACHDR010000001">
    <property type="protein sequence ID" value="MBB5513022.1"/>
    <property type="molecule type" value="Genomic_DNA"/>
</dbReference>
<dbReference type="Pfam" id="PF00171">
    <property type="entry name" value="Aldedh"/>
    <property type="match status" value="1"/>
</dbReference>
<evidence type="ECO:0000313" key="8">
    <source>
        <dbReference type="EMBL" id="MBB5513022.1"/>
    </source>
</evidence>
<dbReference type="InterPro" id="IPR015590">
    <property type="entry name" value="Aldehyde_DH_dom"/>
</dbReference>
<evidence type="ECO:0000256" key="3">
    <source>
        <dbReference type="ARBA" id="ARBA00023027"/>
    </source>
</evidence>
<dbReference type="Proteomes" id="UP000580797">
    <property type="component" value="Unassembled WGS sequence"/>
</dbReference>
<dbReference type="Gene3D" id="3.40.605.10">
    <property type="entry name" value="Aldehyde Dehydrogenase, Chain A, domain 1"/>
    <property type="match status" value="1"/>
</dbReference>
<comment type="caution">
    <text evidence="8">The sequence shown here is derived from an EMBL/GenBank/DDBJ whole genome shotgun (WGS) entry which is preliminary data.</text>
</comment>
<evidence type="ECO:0000256" key="1">
    <source>
        <dbReference type="ARBA" id="ARBA00009986"/>
    </source>
</evidence>
<dbReference type="InterPro" id="IPR016162">
    <property type="entry name" value="Ald_DH_N"/>
</dbReference>
<dbReference type="AlphaFoldDB" id="A0A7W8X0A2"/>
<accession>A0A7W8X0A2</accession>
<gene>
    <name evidence="8" type="ORF">HD598_001709</name>
</gene>
<dbReference type="GO" id="GO:0008802">
    <property type="term" value="F:betaine-aldehyde dehydrogenase (NAD+) activity"/>
    <property type="evidence" value="ECO:0007669"/>
    <property type="project" value="UniProtKB-EC"/>
</dbReference>
<dbReference type="PANTHER" id="PTHR43860:SF2">
    <property type="entry name" value="BETAINE ALDEHYDE DEHYDROGENASE-RELATED"/>
    <property type="match status" value="1"/>
</dbReference>
<dbReference type="EC" id="1.2.1.8" evidence="8"/>
<organism evidence="8 9">
    <name type="scientific">Neomicrococcus aestuarii</name>
    <dbReference type="NCBI Taxonomy" id="556325"/>
    <lineage>
        <taxon>Bacteria</taxon>
        <taxon>Bacillati</taxon>
        <taxon>Actinomycetota</taxon>
        <taxon>Actinomycetes</taxon>
        <taxon>Micrococcales</taxon>
        <taxon>Micrococcaceae</taxon>
        <taxon>Neomicrococcus</taxon>
    </lineage>
</organism>
<dbReference type="InterPro" id="IPR016161">
    <property type="entry name" value="Ald_DH/histidinol_DH"/>
</dbReference>
<dbReference type="InterPro" id="IPR029510">
    <property type="entry name" value="Ald_DH_CS_GLU"/>
</dbReference>
<feature type="domain" description="Aldehyde dehydrogenase" evidence="7">
    <location>
        <begin position="43"/>
        <end position="501"/>
    </location>
</feature>
<dbReference type="FunFam" id="3.40.309.10:FF:000012">
    <property type="entry name" value="Betaine aldehyde dehydrogenase"/>
    <property type="match status" value="1"/>
</dbReference>
<dbReference type="FunFam" id="3.40.605.10:FF:000007">
    <property type="entry name" value="NAD/NADP-dependent betaine aldehyde dehydrogenase"/>
    <property type="match status" value="1"/>
</dbReference>
<dbReference type="RefSeq" id="WP_183665175.1">
    <property type="nucleotide sequence ID" value="NZ_BAAARH010000007.1"/>
</dbReference>
<comment type="similarity">
    <text evidence="1 6">Belongs to the aldehyde dehydrogenase family.</text>
</comment>
<proteinExistence type="inferred from homology"/>
<reference evidence="8 9" key="1">
    <citation type="submission" date="2020-08" db="EMBL/GenBank/DDBJ databases">
        <title>Sequencing the genomes of 1000 actinobacteria strains.</title>
        <authorList>
            <person name="Klenk H.-P."/>
        </authorList>
    </citation>
    <scope>NUCLEOTIDE SEQUENCE [LARGE SCALE GENOMIC DNA]</scope>
    <source>
        <strain evidence="8 9">DSM 105783</strain>
    </source>
</reference>
<dbReference type="Gene3D" id="3.40.309.10">
    <property type="entry name" value="Aldehyde Dehydrogenase, Chain A, domain 2"/>
    <property type="match status" value="1"/>
</dbReference>
<evidence type="ECO:0000256" key="6">
    <source>
        <dbReference type="RuleBase" id="RU003345"/>
    </source>
</evidence>
<dbReference type="InterPro" id="IPR016163">
    <property type="entry name" value="Ald_DH_C"/>
</dbReference>
<evidence type="ECO:0000256" key="5">
    <source>
        <dbReference type="PROSITE-ProRule" id="PRU10007"/>
    </source>
</evidence>
<keyword evidence="3" id="KW-0520">NAD</keyword>